<dbReference type="PANTHER" id="PTHR43140:SF1">
    <property type="entry name" value="TYPE I RESTRICTION ENZYME ECOKI SPECIFICITY SUBUNIT"/>
    <property type="match status" value="1"/>
</dbReference>
<dbReference type="CDD" id="cd17249">
    <property type="entry name" value="RMtype1_S_EcoR124I-TRD2-CR2_like"/>
    <property type="match status" value="1"/>
</dbReference>
<dbReference type="InterPro" id="IPR044946">
    <property type="entry name" value="Restrct_endonuc_typeI_TRD_sf"/>
</dbReference>
<dbReference type="EC" id="3.1.21.-" evidence="5"/>
<dbReference type="Gene3D" id="3.90.220.20">
    <property type="entry name" value="DNA methylase specificity domains"/>
    <property type="match status" value="2"/>
</dbReference>
<evidence type="ECO:0000256" key="3">
    <source>
        <dbReference type="ARBA" id="ARBA00023125"/>
    </source>
</evidence>
<keyword evidence="5" id="KW-0378">Hydrolase</keyword>
<name>A0ABU9SPY8_9ALTE</name>
<sequence length="469" mass="52311">MASETALSGKYTAYPEYKDSLVSGLGLIPSHWEVMQLKRTISGCVNGIWGSEPKEDGSDTIVLRVADFDRPRLNIKEEGYTFRRIGENEKATRKLKRGDLLLEKSGGGEKTLVGQVVLFDKNFEAVTSNFVAKMTPIKGFNSRFLNYVFNRFYSDNINYCSIKQNTGIQNLDSAAYLAEKFGFPLELEQEQITNFLDHETAKIDALIDKQQQLITLLKEKRQAVISHAVTKGLNPNAPMRDSGAEWLGEVPAHWADSEIRYITRQMGGGTPSKERPDYWNGDIPWVSPKDMKIDYIDDAQDKITAQAVQESSTKLIPVGSVLIVVRGMILVHSVPVALTKSEVTINQDMKALIPINGIDGEFLLFFMKGLRDFILDLVEESAHGTKCLRSEAFERMKIATPAFEEQIEIVTQLKEKVGIVDSLIGKANSGIELLNERRTALISAAVTGKIDVRTWQASVTSNKEKEVVA</sequence>
<dbReference type="InterPro" id="IPR000055">
    <property type="entry name" value="Restrct_endonuc_typeI_TRD"/>
</dbReference>
<comment type="similarity">
    <text evidence="1">Belongs to the type-I restriction system S methylase family.</text>
</comment>
<dbReference type="SUPFAM" id="SSF116734">
    <property type="entry name" value="DNA methylase specificity domain"/>
    <property type="match status" value="2"/>
</dbReference>
<evidence type="ECO:0000313" key="5">
    <source>
        <dbReference type="EMBL" id="MEM5495947.1"/>
    </source>
</evidence>
<keyword evidence="3" id="KW-0238">DNA-binding</keyword>
<dbReference type="PANTHER" id="PTHR43140">
    <property type="entry name" value="TYPE-1 RESTRICTION ENZYME ECOKI SPECIFICITY PROTEIN"/>
    <property type="match status" value="1"/>
</dbReference>
<dbReference type="Gene3D" id="1.10.287.1120">
    <property type="entry name" value="Bipartite methylase S protein"/>
    <property type="match status" value="1"/>
</dbReference>
<keyword evidence="2" id="KW-0680">Restriction system</keyword>
<reference evidence="5 6" key="1">
    <citation type="submission" date="2024-03" db="EMBL/GenBank/DDBJ databases">
        <title>Community enrichment and isolation of bacterial strains for fucoidan degradation.</title>
        <authorList>
            <person name="Sichert A."/>
        </authorList>
    </citation>
    <scope>NUCLEOTIDE SEQUENCE [LARGE SCALE GENOMIC DNA]</scope>
    <source>
        <strain evidence="5 6">AS12</strain>
    </source>
</reference>
<dbReference type="GO" id="GO:0016787">
    <property type="term" value="F:hydrolase activity"/>
    <property type="evidence" value="ECO:0007669"/>
    <property type="project" value="UniProtKB-KW"/>
</dbReference>
<evidence type="ECO:0000313" key="6">
    <source>
        <dbReference type="Proteomes" id="UP001461163"/>
    </source>
</evidence>
<dbReference type="InterPro" id="IPR051212">
    <property type="entry name" value="Type-I_RE_S_subunit"/>
</dbReference>
<keyword evidence="6" id="KW-1185">Reference proteome</keyword>
<evidence type="ECO:0000256" key="1">
    <source>
        <dbReference type="ARBA" id="ARBA00010923"/>
    </source>
</evidence>
<keyword evidence="5" id="KW-0540">Nuclease</keyword>
<organism evidence="5 6">
    <name type="scientific">Paraglaciecola mesophila</name>
    <dbReference type="NCBI Taxonomy" id="197222"/>
    <lineage>
        <taxon>Bacteria</taxon>
        <taxon>Pseudomonadati</taxon>
        <taxon>Pseudomonadota</taxon>
        <taxon>Gammaproteobacteria</taxon>
        <taxon>Alteromonadales</taxon>
        <taxon>Alteromonadaceae</taxon>
        <taxon>Paraglaciecola</taxon>
    </lineage>
</organism>
<proteinExistence type="inferred from homology"/>
<dbReference type="GO" id="GO:0004519">
    <property type="term" value="F:endonuclease activity"/>
    <property type="evidence" value="ECO:0007669"/>
    <property type="project" value="UniProtKB-KW"/>
</dbReference>
<protein>
    <submittedName>
        <fullName evidence="5">Restriction endonuclease subunit S</fullName>
        <ecNumber evidence="5">3.1.21.-</ecNumber>
    </submittedName>
</protein>
<dbReference type="Proteomes" id="UP001461163">
    <property type="component" value="Unassembled WGS sequence"/>
</dbReference>
<feature type="domain" description="Type I restriction modification DNA specificity" evidence="4">
    <location>
        <begin position="255"/>
        <end position="414"/>
    </location>
</feature>
<dbReference type="EMBL" id="JBBMQS010000001">
    <property type="protein sequence ID" value="MEM5495947.1"/>
    <property type="molecule type" value="Genomic_DNA"/>
</dbReference>
<comment type="caution">
    <text evidence="5">The sequence shown here is derived from an EMBL/GenBank/DDBJ whole genome shotgun (WGS) entry which is preliminary data.</text>
</comment>
<evidence type="ECO:0000256" key="2">
    <source>
        <dbReference type="ARBA" id="ARBA00022747"/>
    </source>
</evidence>
<dbReference type="RefSeq" id="WP_342880581.1">
    <property type="nucleotide sequence ID" value="NZ_JBBMQS010000001.1"/>
</dbReference>
<evidence type="ECO:0000259" key="4">
    <source>
        <dbReference type="Pfam" id="PF01420"/>
    </source>
</evidence>
<gene>
    <name evidence="5" type="ORF">WNY77_00920</name>
</gene>
<dbReference type="Pfam" id="PF01420">
    <property type="entry name" value="Methylase_S"/>
    <property type="match status" value="1"/>
</dbReference>
<accession>A0ABU9SPY8</accession>
<keyword evidence="5" id="KW-0255">Endonuclease</keyword>